<dbReference type="Proteomes" id="UP001055039">
    <property type="component" value="Unassembled WGS sequence"/>
</dbReference>
<sequence length="392" mass="42980">MPSRYAVRIGEIDVLVVSDGVLPLPTKMLGHNVEPVVRAAWLNDMFLPPDAFDWSLNVVVVRSGGQTILIDAGLGLDPNLSLPRAGQLIRRLEAAGIDLASVTDVVLTHMHMDHVGGLLVDGVKERLRSDLRIHVAAAEIKFWEAPDFTHVNMPEGFPDALRAAAKRFAQEYRSQLRLFDEEHEVAPGVVVQRTGGHTPGHSVVRLTSDGDRLTFAGDAVFAVGFEHPDWHNGFEHDPEEAARVRVRLLRELAATGEQLIATHLPFPSVGSRLMATLFGGYPCSGTTESMGPAPTQSSVETGDHPRVSPSAFVHPRDLSRGCVSGKWRTVPSGSNWHGFSQGRTRAEHPTRSSPRQAHFERIDLPRRCHTAKGTPRHVRDGPDGTEVRWSVT</sequence>
<evidence type="ECO:0000313" key="7">
    <source>
        <dbReference type="EMBL" id="GJE68057.1"/>
    </source>
</evidence>
<keyword evidence="8" id="KW-1185">Reference proteome</keyword>
<organism evidence="7 8">
    <name type="scientific">Methylorubrum aminovorans</name>
    <dbReference type="NCBI Taxonomy" id="269069"/>
    <lineage>
        <taxon>Bacteria</taxon>
        <taxon>Pseudomonadati</taxon>
        <taxon>Pseudomonadota</taxon>
        <taxon>Alphaproteobacteria</taxon>
        <taxon>Hyphomicrobiales</taxon>
        <taxon>Methylobacteriaceae</taxon>
        <taxon>Methylorubrum</taxon>
    </lineage>
</organism>
<dbReference type="GO" id="GO:0016787">
    <property type="term" value="F:hydrolase activity"/>
    <property type="evidence" value="ECO:0007669"/>
    <property type="project" value="UniProtKB-KW"/>
</dbReference>
<keyword evidence="3 7" id="KW-0378">Hydrolase</keyword>
<dbReference type="SMART" id="SM00849">
    <property type="entry name" value="Lactamase_B"/>
    <property type="match status" value="1"/>
</dbReference>
<dbReference type="InterPro" id="IPR036866">
    <property type="entry name" value="RibonucZ/Hydroxyglut_hydro"/>
</dbReference>
<reference evidence="7" key="1">
    <citation type="journal article" date="2021" name="Front. Microbiol.">
        <title>Comprehensive Comparative Genomics and Phenotyping of Methylobacterium Species.</title>
        <authorList>
            <person name="Alessa O."/>
            <person name="Ogura Y."/>
            <person name="Fujitani Y."/>
            <person name="Takami H."/>
            <person name="Hayashi T."/>
            <person name="Sahin N."/>
            <person name="Tani A."/>
        </authorList>
    </citation>
    <scope>NUCLEOTIDE SEQUENCE</scope>
    <source>
        <strain evidence="7">NBRC 15686</strain>
    </source>
</reference>
<keyword evidence="2" id="KW-0479">Metal-binding</keyword>
<dbReference type="Gene3D" id="3.60.15.10">
    <property type="entry name" value="Ribonuclease Z/Hydroxyacylglutathione hydrolase-like"/>
    <property type="match status" value="1"/>
</dbReference>
<name>A0ABQ4ULL5_9HYPH</name>
<dbReference type="CDD" id="cd07720">
    <property type="entry name" value="OPHC2-like_MBL-fold"/>
    <property type="match status" value="1"/>
</dbReference>
<feature type="region of interest" description="Disordered" evidence="5">
    <location>
        <begin position="287"/>
        <end position="313"/>
    </location>
</feature>
<dbReference type="SUPFAM" id="SSF56281">
    <property type="entry name" value="Metallo-hydrolase/oxidoreductase"/>
    <property type="match status" value="1"/>
</dbReference>
<evidence type="ECO:0000256" key="4">
    <source>
        <dbReference type="ARBA" id="ARBA00022833"/>
    </source>
</evidence>
<evidence type="ECO:0000256" key="3">
    <source>
        <dbReference type="ARBA" id="ARBA00022801"/>
    </source>
</evidence>
<keyword evidence="4" id="KW-0862">Zinc</keyword>
<gene>
    <name evidence="7" type="primary">gloB_3</name>
    <name evidence="7" type="ORF">LNAOJCKE_5293</name>
</gene>
<protein>
    <submittedName>
        <fullName evidence="7">Hydroxyacylglutathione hydrolase</fullName>
    </submittedName>
</protein>
<evidence type="ECO:0000256" key="2">
    <source>
        <dbReference type="ARBA" id="ARBA00022723"/>
    </source>
</evidence>
<comment type="similarity">
    <text evidence="1">Belongs to the metallo-beta-lactamase superfamily.</text>
</comment>
<feature type="domain" description="Metallo-beta-lactamase" evidence="6">
    <location>
        <begin position="55"/>
        <end position="263"/>
    </location>
</feature>
<dbReference type="PANTHER" id="PTHR42978:SF6">
    <property type="entry name" value="QUORUM-QUENCHING LACTONASE YTNP-RELATED"/>
    <property type="match status" value="1"/>
</dbReference>
<feature type="region of interest" description="Disordered" evidence="5">
    <location>
        <begin position="333"/>
        <end position="392"/>
    </location>
</feature>
<feature type="compositionally biased region" description="Basic and acidic residues" evidence="5">
    <location>
        <begin position="377"/>
        <end position="386"/>
    </location>
</feature>
<dbReference type="EMBL" id="BPRC01000041">
    <property type="protein sequence ID" value="GJE68057.1"/>
    <property type="molecule type" value="Genomic_DNA"/>
</dbReference>
<feature type="compositionally biased region" description="Polar residues" evidence="5">
    <location>
        <begin position="287"/>
        <end position="300"/>
    </location>
</feature>
<accession>A0ABQ4ULL5</accession>
<feature type="compositionally biased region" description="Basic and acidic residues" evidence="5">
    <location>
        <begin position="357"/>
        <end position="366"/>
    </location>
</feature>
<feature type="compositionally biased region" description="Basic residues" evidence="5">
    <location>
        <begin position="367"/>
        <end position="376"/>
    </location>
</feature>
<evidence type="ECO:0000259" key="6">
    <source>
        <dbReference type="SMART" id="SM00849"/>
    </source>
</evidence>
<feature type="compositionally biased region" description="Polar residues" evidence="5">
    <location>
        <begin position="333"/>
        <end position="343"/>
    </location>
</feature>
<dbReference type="InterPro" id="IPR051013">
    <property type="entry name" value="MBL_superfamily_lactonases"/>
</dbReference>
<comment type="caution">
    <text evidence="7">The sequence shown here is derived from an EMBL/GenBank/DDBJ whole genome shotgun (WGS) entry which is preliminary data.</text>
</comment>
<dbReference type="InterPro" id="IPR001279">
    <property type="entry name" value="Metallo-B-lactamas"/>
</dbReference>
<evidence type="ECO:0000256" key="5">
    <source>
        <dbReference type="SAM" id="MobiDB-lite"/>
    </source>
</evidence>
<dbReference type="PANTHER" id="PTHR42978">
    <property type="entry name" value="QUORUM-QUENCHING LACTONASE YTNP-RELATED-RELATED"/>
    <property type="match status" value="1"/>
</dbReference>
<reference evidence="7" key="2">
    <citation type="submission" date="2021-08" db="EMBL/GenBank/DDBJ databases">
        <authorList>
            <person name="Tani A."/>
            <person name="Ola A."/>
            <person name="Ogura Y."/>
            <person name="Katsura K."/>
            <person name="Hayashi T."/>
        </authorList>
    </citation>
    <scope>NUCLEOTIDE SEQUENCE</scope>
    <source>
        <strain evidence="7">NBRC 15686</strain>
    </source>
</reference>
<evidence type="ECO:0000256" key="1">
    <source>
        <dbReference type="ARBA" id="ARBA00007749"/>
    </source>
</evidence>
<evidence type="ECO:0000313" key="8">
    <source>
        <dbReference type="Proteomes" id="UP001055039"/>
    </source>
</evidence>
<dbReference type="Pfam" id="PF00753">
    <property type="entry name" value="Lactamase_B"/>
    <property type="match status" value="1"/>
</dbReference>
<proteinExistence type="inferred from homology"/>